<dbReference type="AlphaFoldDB" id="A0A1U7VLM0"/>
<dbReference type="InterPro" id="IPR029472">
    <property type="entry name" value="Copia-like_N"/>
</dbReference>
<evidence type="ECO:0000259" key="2">
    <source>
        <dbReference type="Pfam" id="PF14244"/>
    </source>
</evidence>
<dbReference type="Pfam" id="PF03732">
    <property type="entry name" value="Retrotrans_gag"/>
    <property type="match status" value="1"/>
</dbReference>
<dbReference type="KEGG" id="nsy:104215186"/>
<dbReference type="InterPro" id="IPR005162">
    <property type="entry name" value="Retrotrans_gag_dom"/>
</dbReference>
<proteinExistence type="predicted"/>
<dbReference type="Proteomes" id="UP000189701">
    <property type="component" value="Unplaced"/>
</dbReference>
<dbReference type="eggNOG" id="KOG0017">
    <property type="taxonomic scope" value="Eukaryota"/>
</dbReference>
<dbReference type="GeneID" id="104215186"/>
<reference evidence="3" key="1">
    <citation type="journal article" date="2013" name="Genome Biol.">
        <title>Reference genomes and transcriptomes of Nicotiana sylvestris and Nicotiana tomentosiformis.</title>
        <authorList>
            <person name="Sierro N."/>
            <person name="Battey J.N."/>
            <person name="Ouadi S."/>
            <person name="Bovet L."/>
            <person name="Goepfert S."/>
            <person name="Bakaher N."/>
            <person name="Peitsch M.C."/>
            <person name="Ivanov N.V."/>
        </authorList>
    </citation>
    <scope>NUCLEOTIDE SEQUENCE [LARGE SCALE GENOMIC DNA]</scope>
</reference>
<dbReference type="RefSeq" id="XP_009763244.1">
    <property type="nucleotide sequence ID" value="XM_009764942.1"/>
</dbReference>
<keyword evidence="3" id="KW-1185">Reference proteome</keyword>
<dbReference type="PANTHER" id="PTHR37610:SF40">
    <property type="entry name" value="OS01G0909600 PROTEIN"/>
    <property type="match status" value="1"/>
</dbReference>
<gene>
    <name evidence="4" type="primary">LOC104215186</name>
</gene>
<accession>A0A1U7VLM0</accession>
<protein>
    <submittedName>
        <fullName evidence="4">Uncharacterized protein LOC104215186</fullName>
    </submittedName>
</protein>
<evidence type="ECO:0000313" key="3">
    <source>
        <dbReference type="Proteomes" id="UP000189701"/>
    </source>
</evidence>
<evidence type="ECO:0000313" key="4">
    <source>
        <dbReference type="RefSeq" id="XP_009763244.1"/>
    </source>
</evidence>
<feature type="domain" description="Retrotransposon Copia-like N-terminal" evidence="2">
    <location>
        <begin position="32"/>
        <end position="78"/>
    </location>
</feature>
<evidence type="ECO:0000259" key="1">
    <source>
        <dbReference type="Pfam" id="PF03732"/>
    </source>
</evidence>
<name>A0A1U7VLM0_NICSY</name>
<feature type="domain" description="Retrotransposon gag" evidence="1">
    <location>
        <begin position="96"/>
        <end position="168"/>
    </location>
</feature>
<dbReference type="PANTHER" id="PTHR37610">
    <property type="entry name" value="CCHC-TYPE DOMAIN-CONTAINING PROTEIN"/>
    <property type="match status" value="1"/>
</dbReference>
<reference evidence="4" key="2">
    <citation type="submission" date="2025-08" db="UniProtKB">
        <authorList>
            <consortium name="RefSeq"/>
        </authorList>
    </citation>
    <scope>IDENTIFICATION</scope>
    <source>
        <tissue evidence="4">Leaf</tissue>
    </source>
</reference>
<sequence length="185" mass="21254">MKPDENENPTVPTVNEPLSQSGIDISNPIYMHPSDNPGATLVPAPFDGFGYRSWRRSMMRALSVKSKLGFINGDCKRPYLDSPNFRLWERCDDMVTSWILNSLTKEIADSVEYVTDAFELWRELEDRYDQTNGTKLYQLQKEINDLSQGSLDITSYYTKMKKLWEELNTLIAKSHYTCNCSCGAK</sequence>
<dbReference type="Pfam" id="PF14244">
    <property type="entry name" value="Retrotran_gag_3"/>
    <property type="match status" value="1"/>
</dbReference>
<dbReference type="OrthoDB" id="1226185at2759"/>
<organism evidence="3 4">
    <name type="scientific">Nicotiana sylvestris</name>
    <name type="common">Wood tobacco</name>
    <name type="synonym">South American tobacco</name>
    <dbReference type="NCBI Taxonomy" id="4096"/>
    <lineage>
        <taxon>Eukaryota</taxon>
        <taxon>Viridiplantae</taxon>
        <taxon>Streptophyta</taxon>
        <taxon>Embryophyta</taxon>
        <taxon>Tracheophyta</taxon>
        <taxon>Spermatophyta</taxon>
        <taxon>Magnoliopsida</taxon>
        <taxon>eudicotyledons</taxon>
        <taxon>Gunneridae</taxon>
        <taxon>Pentapetalae</taxon>
        <taxon>asterids</taxon>
        <taxon>lamiids</taxon>
        <taxon>Solanales</taxon>
        <taxon>Solanaceae</taxon>
        <taxon>Nicotianoideae</taxon>
        <taxon>Nicotianeae</taxon>
        <taxon>Nicotiana</taxon>
    </lineage>
</organism>